<dbReference type="RefSeq" id="XP_067823046.1">
    <property type="nucleotide sequence ID" value="XM_067962805.1"/>
</dbReference>
<dbReference type="SUPFAM" id="SSF64268">
    <property type="entry name" value="PX domain"/>
    <property type="match status" value="1"/>
</dbReference>
<feature type="domain" description="PX" evidence="1">
    <location>
        <begin position="129"/>
        <end position="285"/>
    </location>
</feature>
<dbReference type="InterPro" id="IPR001683">
    <property type="entry name" value="PX_dom"/>
</dbReference>
<evidence type="ECO:0000259" key="1">
    <source>
        <dbReference type="PROSITE" id="PS50195"/>
    </source>
</evidence>
<dbReference type="AlphaFoldDB" id="A0A976IKP7"/>
<dbReference type="InterPro" id="IPR036871">
    <property type="entry name" value="PX_dom_sf"/>
</dbReference>
<proteinExistence type="predicted"/>
<sequence>MRSSDTSCASKSPKRSTVSTICSQDEGLRSSLFSFNSYDFENPQCDVRTSKTIPTLLRQCSVSARNLLSRSHSIDAQTSSQRLHYGLATSLKARKRQTSLKYKVEPQLHSISVRDSRENLLLLRDDAEYSDYFVAHVTNALDRQHDGVVFYEIEVHLSKQQWRVNHRFSEFRVLRKQLLQLLSQRHRRQEFRCPICENVLASIIESPFPSRRIWKSPCVSSASRRTRDATMINDRKVRLQAFVRWCLFTVRSLRQHVRIRADRMGCELTVVLQCIEEFFSVTFARYLEFLVERGIVDQVAESSLYGRSHRFNRAMSDGFPRTGDAY</sequence>
<dbReference type="Gene3D" id="3.30.1520.10">
    <property type="entry name" value="Phox-like domain"/>
    <property type="match status" value="1"/>
</dbReference>
<dbReference type="GO" id="GO:0035091">
    <property type="term" value="F:phosphatidylinositol binding"/>
    <property type="evidence" value="ECO:0007669"/>
    <property type="project" value="InterPro"/>
</dbReference>
<dbReference type="KEGG" id="blac:94348476"/>
<evidence type="ECO:0000313" key="2">
    <source>
        <dbReference type="EMBL" id="TDH73548.1"/>
    </source>
</evidence>
<dbReference type="OrthoDB" id="430293at2759"/>
<name>A0A976IKP7_BRELC</name>
<accession>A0A976IKP7</accession>
<organism evidence="2 3">
    <name type="scientific">Bremia lactucae</name>
    <name type="common">Lettuce downy mildew</name>
    <dbReference type="NCBI Taxonomy" id="4779"/>
    <lineage>
        <taxon>Eukaryota</taxon>
        <taxon>Sar</taxon>
        <taxon>Stramenopiles</taxon>
        <taxon>Oomycota</taxon>
        <taxon>Peronosporomycetes</taxon>
        <taxon>Peronosporales</taxon>
        <taxon>Peronosporaceae</taxon>
        <taxon>Bremia</taxon>
    </lineage>
</organism>
<gene>
    <name evidence="2" type="ORF">CCR75_004719</name>
</gene>
<reference evidence="2 3" key="1">
    <citation type="journal article" date="2021" name="Genome Biol.">
        <title>AFLAP: assembly-free linkage analysis pipeline using k-mers from genome sequencing data.</title>
        <authorList>
            <person name="Fletcher K."/>
            <person name="Zhang L."/>
            <person name="Gil J."/>
            <person name="Han R."/>
            <person name="Cavanaugh K."/>
            <person name="Michelmore R."/>
        </authorList>
    </citation>
    <scope>NUCLEOTIDE SEQUENCE [LARGE SCALE GENOMIC DNA]</scope>
    <source>
        <strain evidence="2 3">SF5</strain>
    </source>
</reference>
<dbReference type="Proteomes" id="UP000294530">
    <property type="component" value="Unassembled WGS sequence"/>
</dbReference>
<comment type="caution">
    <text evidence="2">The sequence shown here is derived from an EMBL/GenBank/DDBJ whole genome shotgun (WGS) entry which is preliminary data.</text>
</comment>
<dbReference type="EMBL" id="SHOA02000001">
    <property type="protein sequence ID" value="TDH73548.1"/>
    <property type="molecule type" value="Genomic_DNA"/>
</dbReference>
<dbReference type="GeneID" id="94348476"/>
<dbReference type="PROSITE" id="PS50195">
    <property type="entry name" value="PX"/>
    <property type="match status" value="1"/>
</dbReference>
<protein>
    <recommendedName>
        <fullName evidence="1">PX domain-containing protein</fullName>
    </recommendedName>
</protein>
<evidence type="ECO:0000313" key="3">
    <source>
        <dbReference type="Proteomes" id="UP000294530"/>
    </source>
</evidence>
<keyword evidence="3" id="KW-1185">Reference proteome</keyword>
<dbReference type="Pfam" id="PF00787">
    <property type="entry name" value="PX"/>
    <property type="match status" value="1"/>
</dbReference>